<evidence type="ECO:0000256" key="1">
    <source>
        <dbReference type="SAM" id="MobiDB-lite"/>
    </source>
</evidence>
<dbReference type="Proteomes" id="UP000828924">
    <property type="component" value="Chromosome"/>
</dbReference>
<sequence>MADKERGVAPEQLTDGLLLKELEVIHRTRHETLLYGSEDALSTHTARMAALEGEYVRRHPERAQSPGRTRAGARARGGEECSGEQ</sequence>
<organism evidence="2 3">
    <name type="scientific">Streptomyces formicae</name>
    <dbReference type="NCBI Taxonomy" id="1616117"/>
    <lineage>
        <taxon>Bacteria</taxon>
        <taxon>Bacillati</taxon>
        <taxon>Actinomycetota</taxon>
        <taxon>Actinomycetes</taxon>
        <taxon>Kitasatosporales</taxon>
        <taxon>Streptomycetaceae</taxon>
        <taxon>Streptomyces</taxon>
    </lineage>
</organism>
<proteinExistence type="predicted"/>
<accession>A0ABY3WLT9</accession>
<dbReference type="RefSeq" id="WP_242332514.1">
    <property type="nucleotide sequence ID" value="NZ_CP071872.1"/>
</dbReference>
<dbReference type="InterPro" id="IPR046156">
    <property type="entry name" value="DUF6158"/>
</dbReference>
<protein>
    <submittedName>
        <fullName evidence="2">Uncharacterized protein</fullName>
    </submittedName>
</protein>
<keyword evidence="3" id="KW-1185">Reference proteome</keyword>
<evidence type="ECO:0000313" key="2">
    <source>
        <dbReference type="EMBL" id="UNM13603.1"/>
    </source>
</evidence>
<dbReference type="EMBL" id="CP071872">
    <property type="protein sequence ID" value="UNM13603.1"/>
    <property type="molecule type" value="Genomic_DNA"/>
</dbReference>
<reference evidence="2 3" key="1">
    <citation type="submission" date="2021-03" db="EMBL/GenBank/DDBJ databases">
        <title>Complete genome of Streptomyces formicae strain 1H-GS9 (DSM 100524).</title>
        <authorList>
            <person name="Atanasov K.E."/>
            <person name="Altabella T."/>
            <person name="Ferrer A."/>
        </authorList>
    </citation>
    <scope>NUCLEOTIDE SEQUENCE [LARGE SCALE GENOMIC DNA]</scope>
    <source>
        <strain evidence="2 3">1H-GS9</strain>
    </source>
</reference>
<name>A0ABY3WLT9_9ACTN</name>
<evidence type="ECO:0000313" key="3">
    <source>
        <dbReference type="Proteomes" id="UP000828924"/>
    </source>
</evidence>
<feature type="region of interest" description="Disordered" evidence="1">
    <location>
        <begin position="57"/>
        <end position="85"/>
    </location>
</feature>
<gene>
    <name evidence="2" type="ORF">J4032_20940</name>
</gene>
<dbReference type="Pfam" id="PF19655">
    <property type="entry name" value="DUF6158"/>
    <property type="match status" value="1"/>
</dbReference>